<proteinExistence type="predicted"/>
<feature type="compositionally biased region" description="Basic and acidic residues" evidence="1">
    <location>
        <begin position="369"/>
        <end position="380"/>
    </location>
</feature>
<evidence type="ECO:0000256" key="1">
    <source>
        <dbReference type="SAM" id="MobiDB-lite"/>
    </source>
</evidence>
<feature type="non-terminal residue" evidence="2">
    <location>
        <position position="940"/>
    </location>
</feature>
<comment type="caution">
    <text evidence="2">The sequence shown here is derived from an EMBL/GenBank/DDBJ whole genome shotgun (WGS) entry which is preliminary data.</text>
</comment>
<feature type="region of interest" description="Disordered" evidence="1">
    <location>
        <begin position="354"/>
        <end position="380"/>
    </location>
</feature>
<evidence type="ECO:0000313" key="3">
    <source>
        <dbReference type="Proteomes" id="UP001189429"/>
    </source>
</evidence>
<organism evidence="2 3">
    <name type="scientific">Prorocentrum cordatum</name>
    <dbReference type="NCBI Taxonomy" id="2364126"/>
    <lineage>
        <taxon>Eukaryota</taxon>
        <taxon>Sar</taxon>
        <taxon>Alveolata</taxon>
        <taxon>Dinophyceae</taxon>
        <taxon>Prorocentrales</taxon>
        <taxon>Prorocentraceae</taxon>
        <taxon>Prorocentrum</taxon>
    </lineage>
</organism>
<reference evidence="2" key="1">
    <citation type="submission" date="2023-10" db="EMBL/GenBank/DDBJ databases">
        <authorList>
            <person name="Chen Y."/>
            <person name="Shah S."/>
            <person name="Dougan E. K."/>
            <person name="Thang M."/>
            <person name="Chan C."/>
        </authorList>
    </citation>
    <scope>NUCLEOTIDE SEQUENCE [LARGE SCALE GENOMIC DNA]</scope>
</reference>
<keyword evidence="3" id="KW-1185">Reference proteome</keyword>
<dbReference type="EMBL" id="CAUYUJ010021643">
    <property type="protein sequence ID" value="CAK0906119.1"/>
    <property type="molecule type" value="Genomic_DNA"/>
</dbReference>
<feature type="non-terminal residue" evidence="2">
    <location>
        <position position="1"/>
    </location>
</feature>
<sequence length="940" mass="105681">MPVRLRDRIEELQNEEMFRGFQQSSLWNWSDGVIRFSESGPAKLFQVESVWGALASIEDQGAVRFIMFTGKALSNLQVFDRVTGETTRQGLRQIWTTSHMCTEYGQRTRGSVTDRGAANGAAERGIRCDNPGWQHLHLDCHAHLTALVFGKACSACEWLVTGMIRTALATQMAGSMSHFRRCLKLQIRSMVQFTTGEPPTEYGLHVRRVVAMYGRSGHNLVQRLVVLRMLPNGDWTDKARIVIYAPALPRDDAQAKLWTDRIVAGLCFAVCPPTFKKFSRNRWFGKEVSLDQIGLLEHCHGLFSSTFRRWVSEVDGDQKRKRTAAASAGPFAAPGVPGDQPVLALCDAPGDAFADPGADGAGDGGPPLGHEDAQPQRPDDAERVVVEVNAHEAQERVNSEHRRRAMVFANTEFLHHLDVMRIVMVPIMEMFREFDFLGGDAWEERQRAVEAEALRLGVGAEAAQARRTYRIVVCAKGSVEQTFFNKLKFLYNSSIMWRTIEGKHCTELINAYVFKTMSRAGAKAECEIAALHRRYPYRAFLLISDPTIADEMIHEPDCIADPFWREFRNANPDLKSPSTRARLVLLALLHVPSIVRIEVRDFHALAAQYRAITDEEREYFRRLGAEGTQKHSETPNGRSFGPTVRDVERAAARSQKHDMCEALLRDIQRDEFQRDASLAIADSVVARSRSWQDGEHLAKMAKKTLSEHTSKKREDERMSVTKFIETEGKDRLASVTARLQGAPFIARHLVPSPSPADNQEFLYAPDTISRASNALACMLHRRGSNGRSTCRLIDAESRRRHFMICHRDCDKCPKETKDEKKLRECLTAGRCIHHCPGGKRLRSFGLGVHNMLKMLVRTCKQKVLDGDFFMAFIGTDLDDIYPDDRQPLAEVLDRVKVVHLADLSLNPFVPAYQATTAAALPPQLGESKDGHAMPILIQAL</sequence>
<protein>
    <submittedName>
        <fullName evidence="2">Uncharacterized protein</fullName>
    </submittedName>
</protein>
<dbReference type="Proteomes" id="UP001189429">
    <property type="component" value="Unassembled WGS sequence"/>
</dbReference>
<accession>A0ABN9Y2P1</accession>
<gene>
    <name evidence="2" type="ORF">PCOR1329_LOCUS81561</name>
</gene>
<evidence type="ECO:0000313" key="2">
    <source>
        <dbReference type="EMBL" id="CAK0906119.1"/>
    </source>
</evidence>
<name>A0ABN9Y2P1_9DINO</name>